<dbReference type="PROSITE" id="PS50157">
    <property type="entry name" value="ZINC_FINGER_C2H2_2"/>
    <property type="match status" value="3"/>
</dbReference>
<feature type="region of interest" description="Disordered" evidence="10">
    <location>
        <begin position="166"/>
        <end position="193"/>
    </location>
</feature>
<protein>
    <recommendedName>
        <fullName evidence="11">C2H2-type domain-containing protein</fullName>
    </recommendedName>
</protein>
<dbReference type="Pfam" id="PF00096">
    <property type="entry name" value="zf-C2H2"/>
    <property type="match status" value="3"/>
</dbReference>
<sequence>RIVSPGYDVPDNVSDIDDLHLAEEVTVKIENEQDFCSSKSLKTENKVGLSKKTPHKSKKDDNNTKGKNFQCANCGKGFYTKGELVVHIRLHSESRPFSCQECNMRFKFRQSLQRHRLIHSSIRSYMCDVCGKGETPFICPICNKGYRSSTSLKKHREVTHYEIEDIKENTENKDGHEKTEENSKNMDKRECKI</sequence>
<keyword evidence="5" id="KW-0862">Zinc</keyword>
<dbReference type="SMART" id="SM00355">
    <property type="entry name" value="ZnF_C2H2"/>
    <property type="match status" value="3"/>
</dbReference>
<evidence type="ECO:0000256" key="5">
    <source>
        <dbReference type="ARBA" id="ARBA00022833"/>
    </source>
</evidence>
<evidence type="ECO:0000256" key="8">
    <source>
        <dbReference type="ARBA" id="ARBA00023242"/>
    </source>
</evidence>
<keyword evidence="13" id="KW-1185">Reference proteome</keyword>
<evidence type="ECO:0000256" key="6">
    <source>
        <dbReference type="ARBA" id="ARBA00023015"/>
    </source>
</evidence>
<dbReference type="InterPro" id="IPR036236">
    <property type="entry name" value="Znf_C2H2_sf"/>
</dbReference>
<evidence type="ECO:0000256" key="9">
    <source>
        <dbReference type="PROSITE-ProRule" id="PRU00042"/>
    </source>
</evidence>
<dbReference type="PANTHER" id="PTHR47772">
    <property type="entry name" value="ZINC FINGER PROTEIN 200"/>
    <property type="match status" value="1"/>
</dbReference>
<dbReference type="EMBL" id="JANEYF010001281">
    <property type="protein sequence ID" value="KAJ8965035.1"/>
    <property type="molecule type" value="Genomic_DNA"/>
</dbReference>
<evidence type="ECO:0000256" key="10">
    <source>
        <dbReference type="SAM" id="MobiDB-lite"/>
    </source>
</evidence>
<evidence type="ECO:0000256" key="1">
    <source>
        <dbReference type="ARBA" id="ARBA00004123"/>
    </source>
</evidence>
<dbReference type="PROSITE" id="PS00028">
    <property type="entry name" value="ZINC_FINGER_C2H2_1"/>
    <property type="match status" value="3"/>
</dbReference>
<comment type="caution">
    <text evidence="12">The sequence shown here is derived from an EMBL/GenBank/DDBJ whole genome shotgun (WGS) entry which is preliminary data.</text>
</comment>
<reference evidence="12" key="1">
    <citation type="journal article" date="2023" name="Insect Mol. Biol.">
        <title>Genome sequencing provides insights into the evolution of gene families encoding plant cell wall-degrading enzymes in longhorned beetles.</title>
        <authorList>
            <person name="Shin N.R."/>
            <person name="Okamura Y."/>
            <person name="Kirsch R."/>
            <person name="Pauchet Y."/>
        </authorList>
    </citation>
    <scope>NUCLEOTIDE SEQUENCE</scope>
    <source>
        <strain evidence="12">RBIC_L_NR</strain>
    </source>
</reference>
<keyword evidence="8" id="KW-0539">Nucleus</keyword>
<keyword evidence="3" id="KW-0677">Repeat</keyword>
<evidence type="ECO:0000256" key="3">
    <source>
        <dbReference type="ARBA" id="ARBA00022737"/>
    </source>
</evidence>
<dbReference type="GO" id="GO:0008270">
    <property type="term" value="F:zinc ion binding"/>
    <property type="evidence" value="ECO:0007669"/>
    <property type="project" value="UniProtKB-KW"/>
</dbReference>
<dbReference type="InterPro" id="IPR013087">
    <property type="entry name" value="Znf_C2H2_type"/>
</dbReference>
<evidence type="ECO:0000256" key="4">
    <source>
        <dbReference type="ARBA" id="ARBA00022771"/>
    </source>
</evidence>
<keyword evidence="2" id="KW-0479">Metal-binding</keyword>
<accession>A0AAV8ZLN0</accession>
<dbReference type="GO" id="GO:0005634">
    <property type="term" value="C:nucleus"/>
    <property type="evidence" value="ECO:0007669"/>
    <property type="project" value="UniProtKB-SubCell"/>
</dbReference>
<organism evidence="12 13">
    <name type="scientific">Rhamnusium bicolor</name>
    <dbReference type="NCBI Taxonomy" id="1586634"/>
    <lineage>
        <taxon>Eukaryota</taxon>
        <taxon>Metazoa</taxon>
        <taxon>Ecdysozoa</taxon>
        <taxon>Arthropoda</taxon>
        <taxon>Hexapoda</taxon>
        <taxon>Insecta</taxon>
        <taxon>Pterygota</taxon>
        <taxon>Neoptera</taxon>
        <taxon>Endopterygota</taxon>
        <taxon>Coleoptera</taxon>
        <taxon>Polyphaga</taxon>
        <taxon>Cucujiformia</taxon>
        <taxon>Chrysomeloidea</taxon>
        <taxon>Cerambycidae</taxon>
        <taxon>Lepturinae</taxon>
        <taxon>Rhagiini</taxon>
        <taxon>Rhamnusium</taxon>
    </lineage>
</organism>
<dbReference type="FunFam" id="3.30.160.60:FF:000446">
    <property type="entry name" value="Zinc finger protein"/>
    <property type="match status" value="1"/>
</dbReference>
<proteinExistence type="predicted"/>
<keyword evidence="7" id="KW-0804">Transcription</keyword>
<comment type="subcellular location">
    <subcellularLocation>
        <location evidence="1">Nucleus</location>
    </subcellularLocation>
</comment>
<evidence type="ECO:0000313" key="13">
    <source>
        <dbReference type="Proteomes" id="UP001162156"/>
    </source>
</evidence>
<dbReference type="PANTHER" id="PTHR47772:SF13">
    <property type="entry name" value="GASTRULA ZINC FINGER PROTEIN XLCGF49.1-LIKE-RELATED"/>
    <property type="match status" value="1"/>
</dbReference>
<dbReference type="FunFam" id="3.30.160.60:FF:000100">
    <property type="entry name" value="Zinc finger 45-like"/>
    <property type="match status" value="1"/>
</dbReference>
<gene>
    <name evidence="12" type="ORF">NQ314_004433</name>
</gene>
<evidence type="ECO:0000313" key="12">
    <source>
        <dbReference type="EMBL" id="KAJ8965035.1"/>
    </source>
</evidence>
<feature type="domain" description="C2H2-type" evidence="11">
    <location>
        <begin position="69"/>
        <end position="96"/>
    </location>
</feature>
<dbReference type="Gene3D" id="3.30.160.60">
    <property type="entry name" value="Classic Zinc Finger"/>
    <property type="match status" value="3"/>
</dbReference>
<evidence type="ECO:0000259" key="11">
    <source>
        <dbReference type="PROSITE" id="PS50157"/>
    </source>
</evidence>
<name>A0AAV8ZLN0_9CUCU</name>
<feature type="domain" description="C2H2-type" evidence="11">
    <location>
        <begin position="97"/>
        <end position="124"/>
    </location>
</feature>
<keyword evidence="6" id="KW-0805">Transcription regulation</keyword>
<dbReference type="AlphaFoldDB" id="A0AAV8ZLN0"/>
<keyword evidence="4 9" id="KW-0863">Zinc-finger</keyword>
<evidence type="ECO:0000256" key="7">
    <source>
        <dbReference type="ARBA" id="ARBA00023163"/>
    </source>
</evidence>
<feature type="domain" description="C2H2-type" evidence="11">
    <location>
        <begin position="137"/>
        <end position="165"/>
    </location>
</feature>
<dbReference type="InterPro" id="IPR050636">
    <property type="entry name" value="C2H2-ZF_domain-containing"/>
</dbReference>
<evidence type="ECO:0000256" key="2">
    <source>
        <dbReference type="ARBA" id="ARBA00022723"/>
    </source>
</evidence>
<feature type="non-terminal residue" evidence="12">
    <location>
        <position position="193"/>
    </location>
</feature>
<feature type="non-terminal residue" evidence="12">
    <location>
        <position position="1"/>
    </location>
</feature>
<dbReference type="FunFam" id="3.30.160.60:FF:000086">
    <property type="entry name" value="transcription factor E4F1 isoform X1"/>
    <property type="match status" value="1"/>
</dbReference>
<dbReference type="Proteomes" id="UP001162156">
    <property type="component" value="Unassembled WGS sequence"/>
</dbReference>
<dbReference type="SUPFAM" id="SSF57667">
    <property type="entry name" value="beta-beta-alpha zinc fingers"/>
    <property type="match status" value="2"/>
</dbReference>